<dbReference type="PATRIC" id="fig|1365251.3.peg.5371"/>
<proteinExistence type="predicted"/>
<dbReference type="InterPro" id="IPR011006">
    <property type="entry name" value="CheY-like_superfamily"/>
</dbReference>
<dbReference type="PROSITE" id="PS50043">
    <property type="entry name" value="HTH_LUXR_2"/>
    <property type="match status" value="1"/>
</dbReference>
<evidence type="ECO:0000259" key="7">
    <source>
        <dbReference type="PROSITE" id="PS50110"/>
    </source>
</evidence>
<keyword evidence="4" id="KW-0804">Transcription</keyword>
<dbReference type="SMART" id="SM00448">
    <property type="entry name" value="REC"/>
    <property type="match status" value="1"/>
</dbReference>
<dbReference type="GO" id="GO:0003677">
    <property type="term" value="F:DNA binding"/>
    <property type="evidence" value="ECO:0007669"/>
    <property type="project" value="UniProtKB-KW"/>
</dbReference>
<dbReference type="GO" id="GO:0006355">
    <property type="term" value="P:regulation of DNA-templated transcription"/>
    <property type="evidence" value="ECO:0007669"/>
    <property type="project" value="InterPro"/>
</dbReference>
<dbReference type="EMBL" id="AUXZ01000141">
    <property type="protein sequence ID" value="KZN44591.1"/>
    <property type="molecule type" value="Genomic_DNA"/>
</dbReference>
<dbReference type="AlphaFoldDB" id="A0A166ZRR4"/>
<dbReference type="GO" id="GO:0000160">
    <property type="term" value="P:phosphorelay signal transduction system"/>
    <property type="evidence" value="ECO:0007669"/>
    <property type="project" value="InterPro"/>
</dbReference>
<dbReference type="PROSITE" id="PS50110">
    <property type="entry name" value="RESPONSE_REGULATORY"/>
    <property type="match status" value="1"/>
</dbReference>
<evidence type="ECO:0000256" key="1">
    <source>
        <dbReference type="ARBA" id="ARBA00022553"/>
    </source>
</evidence>
<dbReference type="SUPFAM" id="SSF46894">
    <property type="entry name" value="C-terminal effector domain of the bipartite response regulators"/>
    <property type="match status" value="1"/>
</dbReference>
<evidence type="ECO:0000313" key="9">
    <source>
        <dbReference type="Proteomes" id="UP000076503"/>
    </source>
</evidence>
<dbReference type="SMART" id="SM00421">
    <property type="entry name" value="HTH_LUXR"/>
    <property type="match status" value="1"/>
</dbReference>
<comment type="caution">
    <text evidence="8">The sequence shown here is derived from an EMBL/GenBank/DDBJ whole genome shotgun (WGS) entry which is preliminary data.</text>
</comment>
<sequence>MCNGKTARISILIADDHHLVRQGLRSLINQSQNHYQIDDVATGEQAWQFIFEKEPDVAILDIAMGELSGIQVCERVKQRNLKTRIIFLSMHEDLKIVDRAFEIGADGYLSKSEAFDTLNQALKHVATGKTFISPSLEAKLEHYQAEKQQNILTTREKQIISYITLGHTNRQIADILCISAKTVDNHRTKAMKKIGVKKAAELVAYAIKERLEI</sequence>
<dbReference type="InterPro" id="IPR001789">
    <property type="entry name" value="Sig_transdc_resp-reg_receiver"/>
</dbReference>
<dbReference type="Pfam" id="PF00196">
    <property type="entry name" value="GerE"/>
    <property type="match status" value="1"/>
</dbReference>
<evidence type="ECO:0000256" key="2">
    <source>
        <dbReference type="ARBA" id="ARBA00023015"/>
    </source>
</evidence>
<accession>A0A166ZRR4</accession>
<keyword evidence="1 5" id="KW-0597">Phosphoprotein</keyword>
<dbReference type="Gene3D" id="3.40.50.2300">
    <property type="match status" value="1"/>
</dbReference>
<evidence type="ECO:0000256" key="4">
    <source>
        <dbReference type="ARBA" id="ARBA00023163"/>
    </source>
</evidence>
<dbReference type="Pfam" id="PF00072">
    <property type="entry name" value="Response_reg"/>
    <property type="match status" value="1"/>
</dbReference>
<dbReference type="PANTHER" id="PTHR43214">
    <property type="entry name" value="TWO-COMPONENT RESPONSE REGULATOR"/>
    <property type="match status" value="1"/>
</dbReference>
<dbReference type="InterPro" id="IPR000792">
    <property type="entry name" value="Tscrpt_reg_LuxR_C"/>
</dbReference>
<dbReference type="CDD" id="cd06170">
    <property type="entry name" value="LuxR_C_like"/>
    <property type="match status" value="1"/>
</dbReference>
<evidence type="ECO:0000313" key="8">
    <source>
        <dbReference type="EMBL" id="KZN44591.1"/>
    </source>
</evidence>
<protein>
    <recommendedName>
        <fullName evidence="10">LuxR family transcriptional regulator</fullName>
    </recommendedName>
</protein>
<reference evidence="8 9" key="1">
    <citation type="submission" date="2013-07" db="EMBL/GenBank/DDBJ databases">
        <title>Comparative Genomic and Metabolomic Analysis of Twelve Strains of Pseudoalteromonas luteoviolacea.</title>
        <authorList>
            <person name="Vynne N.G."/>
            <person name="Mansson M."/>
            <person name="Gram L."/>
        </authorList>
    </citation>
    <scope>NUCLEOTIDE SEQUENCE [LARGE SCALE GENOMIC DNA]</scope>
    <source>
        <strain evidence="8 9">H33</strain>
    </source>
</reference>
<dbReference type="RefSeq" id="WP_063364422.1">
    <property type="nucleotide sequence ID" value="NZ_AUXZ01000141.1"/>
</dbReference>
<evidence type="ECO:0000256" key="5">
    <source>
        <dbReference type="PROSITE-ProRule" id="PRU00169"/>
    </source>
</evidence>
<keyword evidence="2" id="KW-0805">Transcription regulation</keyword>
<dbReference type="OrthoDB" id="9796655at2"/>
<name>A0A166ZRR4_9GAMM</name>
<dbReference type="SUPFAM" id="SSF52172">
    <property type="entry name" value="CheY-like"/>
    <property type="match status" value="1"/>
</dbReference>
<dbReference type="PRINTS" id="PR00038">
    <property type="entry name" value="HTHLUXR"/>
</dbReference>
<dbReference type="PANTHER" id="PTHR43214:SF41">
    <property type="entry name" value="NITRATE_NITRITE RESPONSE REGULATOR PROTEIN NARP"/>
    <property type="match status" value="1"/>
</dbReference>
<gene>
    <name evidence="8" type="ORF">N476_06215</name>
</gene>
<dbReference type="InterPro" id="IPR016032">
    <property type="entry name" value="Sig_transdc_resp-reg_C-effctor"/>
</dbReference>
<dbReference type="CDD" id="cd17535">
    <property type="entry name" value="REC_NarL-like"/>
    <property type="match status" value="1"/>
</dbReference>
<feature type="domain" description="HTH luxR-type" evidence="6">
    <location>
        <begin position="145"/>
        <end position="210"/>
    </location>
</feature>
<dbReference type="InterPro" id="IPR058245">
    <property type="entry name" value="NreC/VraR/RcsB-like_REC"/>
</dbReference>
<feature type="modified residue" description="4-aspartylphosphate" evidence="5">
    <location>
        <position position="61"/>
    </location>
</feature>
<dbReference type="InterPro" id="IPR039420">
    <property type="entry name" value="WalR-like"/>
</dbReference>
<dbReference type="Proteomes" id="UP000076503">
    <property type="component" value="Unassembled WGS sequence"/>
</dbReference>
<feature type="domain" description="Response regulatory" evidence="7">
    <location>
        <begin position="10"/>
        <end position="126"/>
    </location>
</feature>
<evidence type="ECO:0008006" key="10">
    <source>
        <dbReference type="Google" id="ProtNLM"/>
    </source>
</evidence>
<evidence type="ECO:0000256" key="3">
    <source>
        <dbReference type="ARBA" id="ARBA00023125"/>
    </source>
</evidence>
<organism evidence="8 9">
    <name type="scientific">Pseudoalteromonas luteoviolacea H33</name>
    <dbReference type="NCBI Taxonomy" id="1365251"/>
    <lineage>
        <taxon>Bacteria</taxon>
        <taxon>Pseudomonadati</taxon>
        <taxon>Pseudomonadota</taxon>
        <taxon>Gammaproteobacteria</taxon>
        <taxon>Alteromonadales</taxon>
        <taxon>Pseudoalteromonadaceae</taxon>
        <taxon>Pseudoalteromonas</taxon>
    </lineage>
</organism>
<keyword evidence="3" id="KW-0238">DNA-binding</keyword>
<evidence type="ECO:0000259" key="6">
    <source>
        <dbReference type="PROSITE" id="PS50043"/>
    </source>
</evidence>